<evidence type="ECO:0000313" key="1">
    <source>
        <dbReference type="EMBL" id="WCT75384.1"/>
    </source>
</evidence>
<name>A0ABY7TU47_9SPHN</name>
<keyword evidence="2" id="KW-1185">Reference proteome</keyword>
<dbReference type="InterPro" id="IPR038444">
    <property type="entry name" value="DUF465_sf"/>
</dbReference>
<dbReference type="Gene3D" id="6.10.280.50">
    <property type="match status" value="1"/>
</dbReference>
<dbReference type="Proteomes" id="UP001220395">
    <property type="component" value="Chromosome"/>
</dbReference>
<dbReference type="Pfam" id="PF04325">
    <property type="entry name" value="DUF465"/>
    <property type="match status" value="1"/>
</dbReference>
<gene>
    <name evidence="1" type="ORF">PQ455_03870</name>
</gene>
<dbReference type="EMBL" id="CP117411">
    <property type="protein sequence ID" value="WCT75384.1"/>
    <property type="molecule type" value="Genomic_DNA"/>
</dbReference>
<sequence>MQTSHFSALQAKHAGLDERIIAERSRPSPDGTLIATLKKQKLRIKEALSRL</sequence>
<organism evidence="1 2">
    <name type="scientific">Sphingomonas naphthae</name>
    <dbReference type="NCBI Taxonomy" id="1813468"/>
    <lineage>
        <taxon>Bacteria</taxon>
        <taxon>Pseudomonadati</taxon>
        <taxon>Pseudomonadota</taxon>
        <taxon>Alphaproteobacteria</taxon>
        <taxon>Sphingomonadales</taxon>
        <taxon>Sphingomonadaceae</taxon>
        <taxon>Sphingomonas</taxon>
    </lineage>
</organism>
<protein>
    <submittedName>
        <fullName evidence="1">DUF465 domain-containing protein</fullName>
    </submittedName>
</protein>
<proteinExistence type="predicted"/>
<reference evidence="1 2" key="1">
    <citation type="submission" date="2023-02" db="EMBL/GenBank/DDBJ databases">
        <title>Genome sequence of Sphingomonas naphthae.</title>
        <authorList>
            <person name="Kim S."/>
            <person name="Heo J."/>
            <person name="Kwon S.-W."/>
        </authorList>
    </citation>
    <scope>NUCLEOTIDE SEQUENCE [LARGE SCALE GENOMIC DNA]</scope>
    <source>
        <strain evidence="1 2">KACC 18716</strain>
    </source>
</reference>
<dbReference type="RefSeq" id="WP_273691220.1">
    <property type="nucleotide sequence ID" value="NZ_CP117411.1"/>
</dbReference>
<dbReference type="InterPro" id="IPR007420">
    <property type="entry name" value="DUF465"/>
</dbReference>
<evidence type="ECO:0000313" key="2">
    <source>
        <dbReference type="Proteomes" id="UP001220395"/>
    </source>
</evidence>
<accession>A0ABY7TU47</accession>